<proteinExistence type="predicted"/>
<dbReference type="NCBIfam" id="TIGR02215">
    <property type="entry name" value="phage_chp_gp8"/>
    <property type="match status" value="1"/>
</dbReference>
<sequence>MVAASYSLEGSSIEVSGYNVLVNLISGTNGSGGTVDAKLQESNDETNWSDVSSGAFTQVTESNDNAIQEIAYTGSYTYLRVVATVATATCDFSVTVIKKAGPAVEDDLLTALITTAREDCEDFQNRAYITQIWELWLDAWPDDFIKIPLPPLQEPSVTAGSFVTGTVYRILSVGTTDFTLIGASASTVGVVFTATGAGTGTGTATASGIVAYYDTDNTEAYFDASNYFMDLKSEPGRISLAYGKSWPTTTLRPVNGIKVTFTAGYGDAASSVPAAVRQAMLLLIGHLYENREAVVTGTMVNEMPLGVSALLWKRRAF</sequence>
<gene>
    <name evidence="1" type="ORF">MM415A01985_0002</name>
</gene>
<dbReference type="AlphaFoldDB" id="A0A6M3K180"/>
<dbReference type="NCBIfam" id="TIGR01560">
    <property type="entry name" value="put_DNA_pack"/>
    <property type="match status" value="1"/>
</dbReference>
<protein>
    <submittedName>
        <fullName evidence="1">Putative head-tail connector</fullName>
    </submittedName>
</protein>
<dbReference type="InterPro" id="IPR006450">
    <property type="entry name" value="Phage_HK97_gp6-like"/>
</dbReference>
<dbReference type="InterPro" id="IPR011738">
    <property type="entry name" value="Phage_CHP"/>
</dbReference>
<evidence type="ECO:0000313" key="1">
    <source>
        <dbReference type="EMBL" id="QJA74515.1"/>
    </source>
</evidence>
<name>A0A6M3K180_9ZZZZ</name>
<dbReference type="CDD" id="cd08054">
    <property type="entry name" value="gp6"/>
    <property type="match status" value="1"/>
</dbReference>
<dbReference type="Gene3D" id="1.10.3230.30">
    <property type="entry name" value="Phage gp6-like head-tail connector protein"/>
    <property type="match status" value="1"/>
</dbReference>
<organism evidence="1">
    <name type="scientific">viral metagenome</name>
    <dbReference type="NCBI Taxonomy" id="1070528"/>
    <lineage>
        <taxon>unclassified sequences</taxon>
        <taxon>metagenomes</taxon>
        <taxon>organismal metagenomes</taxon>
    </lineage>
</organism>
<dbReference type="EMBL" id="MT142103">
    <property type="protein sequence ID" value="QJA74515.1"/>
    <property type="molecule type" value="Genomic_DNA"/>
</dbReference>
<reference evidence="1" key="1">
    <citation type="submission" date="2020-03" db="EMBL/GenBank/DDBJ databases">
        <title>The deep terrestrial virosphere.</title>
        <authorList>
            <person name="Holmfeldt K."/>
            <person name="Nilsson E."/>
            <person name="Simone D."/>
            <person name="Lopez-Fernandez M."/>
            <person name="Wu X."/>
            <person name="de Brujin I."/>
            <person name="Lundin D."/>
            <person name="Andersson A."/>
            <person name="Bertilsson S."/>
            <person name="Dopson M."/>
        </authorList>
    </citation>
    <scope>NUCLEOTIDE SEQUENCE</scope>
    <source>
        <strain evidence="1">MM415A01985</strain>
    </source>
</reference>
<dbReference type="Gene3D" id="2.60.120.260">
    <property type="entry name" value="Galactose-binding domain-like"/>
    <property type="match status" value="1"/>
</dbReference>
<accession>A0A6M3K180</accession>